<evidence type="ECO:0000313" key="1">
    <source>
        <dbReference type="EMBL" id="MED6139669.1"/>
    </source>
</evidence>
<proteinExistence type="predicted"/>
<dbReference type="Proteomes" id="UP001341840">
    <property type="component" value="Unassembled WGS sequence"/>
</dbReference>
<organism evidence="1 2">
    <name type="scientific">Stylosanthes scabra</name>
    <dbReference type="NCBI Taxonomy" id="79078"/>
    <lineage>
        <taxon>Eukaryota</taxon>
        <taxon>Viridiplantae</taxon>
        <taxon>Streptophyta</taxon>
        <taxon>Embryophyta</taxon>
        <taxon>Tracheophyta</taxon>
        <taxon>Spermatophyta</taxon>
        <taxon>Magnoliopsida</taxon>
        <taxon>eudicotyledons</taxon>
        <taxon>Gunneridae</taxon>
        <taxon>Pentapetalae</taxon>
        <taxon>rosids</taxon>
        <taxon>fabids</taxon>
        <taxon>Fabales</taxon>
        <taxon>Fabaceae</taxon>
        <taxon>Papilionoideae</taxon>
        <taxon>50 kb inversion clade</taxon>
        <taxon>dalbergioids sensu lato</taxon>
        <taxon>Dalbergieae</taxon>
        <taxon>Pterocarpus clade</taxon>
        <taxon>Stylosanthes</taxon>
    </lineage>
</organism>
<comment type="caution">
    <text evidence="1">The sequence shown here is derived from an EMBL/GenBank/DDBJ whole genome shotgun (WGS) entry which is preliminary data.</text>
</comment>
<evidence type="ECO:0000313" key="2">
    <source>
        <dbReference type="Proteomes" id="UP001341840"/>
    </source>
</evidence>
<evidence type="ECO:0008006" key="3">
    <source>
        <dbReference type="Google" id="ProtNLM"/>
    </source>
</evidence>
<gene>
    <name evidence="1" type="ORF">PIB30_086003</name>
</gene>
<name>A0ABU6SU38_9FABA</name>
<reference evidence="1 2" key="1">
    <citation type="journal article" date="2023" name="Plants (Basel)">
        <title>Bridging the Gap: Combining Genomics and Transcriptomics Approaches to Understand Stylosanthes scabra, an Orphan Legume from the Brazilian Caatinga.</title>
        <authorList>
            <person name="Ferreira-Neto J.R.C."/>
            <person name="da Silva M.D."/>
            <person name="Binneck E."/>
            <person name="de Melo N.F."/>
            <person name="da Silva R.H."/>
            <person name="de Melo A.L.T.M."/>
            <person name="Pandolfi V."/>
            <person name="Bustamante F.O."/>
            <person name="Brasileiro-Vidal A.C."/>
            <person name="Benko-Iseppon A.M."/>
        </authorList>
    </citation>
    <scope>NUCLEOTIDE SEQUENCE [LARGE SCALE GENOMIC DNA]</scope>
    <source>
        <tissue evidence="1">Leaves</tissue>
    </source>
</reference>
<protein>
    <recommendedName>
        <fullName evidence="3">Aminotransferase-like plant mobile domain-containing protein</fullName>
    </recommendedName>
</protein>
<sequence length="73" mass="8234">TPRMLTPRGVLPNFQPPECLVEYIHEAGFGGPLQMSGFDYDMPLLSTLVERWRPETHSVKPHLSAIPVSDKNM</sequence>
<accession>A0ABU6SU38</accession>
<dbReference type="EMBL" id="JASCZI010061871">
    <property type="protein sequence ID" value="MED6139669.1"/>
    <property type="molecule type" value="Genomic_DNA"/>
</dbReference>
<keyword evidence="2" id="KW-1185">Reference proteome</keyword>
<feature type="non-terminal residue" evidence="1">
    <location>
        <position position="1"/>
    </location>
</feature>